<comment type="caution">
    <text evidence="3">The sequence shown here is derived from an EMBL/GenBank/DDBJ whole genome shotgun (WGS) entry which is preliminary data.</text>
</comment>
<evidence type="ECO:0000313" key="4">
    <source>
        <dbReference type="Proteomes" id="UP000807115"/>
    </source>
</evidence>
<feature type="domain" description="EGF-like" evidence="2">
    <location>
        <begin position="37"/>
        <end position="92"/>
    </location>
</feature>
<feature type="signal peptide" evidence="1">
    <location>
        <begin position="1"/>
        <end position="31"/>
    </location>
</feature>
<reference evidence="3" key="1">
    <citation type="journal article" date="2019" name="BMC Genomics">
        <title>A new reference genome for Sorghum bicolor reveals high levels of sequence similarity between sweet and grain genotypes: implications for the genetics of sugar metabolism.</title>
        <authorList>
            <person name="Cooper E.A."/>
            <person name="Brenton Z.W."/>
            <person name="Flinn B.S."/>
            <person name="Jenkins J."/>
            <person name="Shu S."/>
            <person name="Flowers D."/>
            <person name="Luo F."/>
            <person name="Wang Y."/>
            <person name="Xia P."/>
            <person name="Barry K."/>
            <person name="Daum C."/>
            <person name="Lipzen A."/>
            <person name="Yoshinaga Y."/>
            <person name="Schmutz J."/>
            <person name="Saski C."/>
            <person name="Vermerris W."/>
            <person name="Kresovich S."/>
        </authorList>
    </citation>
    <scope>NUCLEOTIDE SEQUENCE</scope>
</reference>
<dbReference type="EMBL" id="CM027680">
    <property type="protein sequence ID" value="KAG0549466.1"/>
    <property type="molecule type" value="Genomic_DNA"/>
</dbReference>
<dbReference type="SMART" id="SM00181">
    <property type="entry name" value="EGF"/>
    <property type="match status" value="2"/>
</dbReference>
<evidence type="ECO:0000259" key="2">
    <source>
        <dbReference type="SMART" id="SM00181"/>
    </source>
</evidence>
<evidence type="ECO:0000313" key="3">
    <source>
        <dbReference type="EMBL" id="KAG0549466.1"/>
    </source>
</evidence>
<dbReference type="AlphaFoldDB" id="A0A921S0R7"/>
<proteinExistence type="predicted"/>
<dbReference type="PANTHER" id="PTHR33881:SF19">
    <property type="entry name" value="OS10G0419700 PROTEIN"/>
    <property type="match status" value="1"/>
</dbReference>
<reference evidence="3" key="2">
    <citation type="submission" date="2020-10" db="EMBL/GenBank/DDBJ databases">
        <authorList>
            <person name="Cooper E.A."/>
            <person name="Brenton Z.W."/>
            <person name="Flinn B.S."/>
            <person name="Jenkins J."/>
            <person name="Shu S."/>
            <person name="Flowers D."/>
            <person name="Luo F."/>
            <person name="Wang Y."/>
            <person name="Xia P."/>
            <person name="Barry K."/>
            <person name="Daum C."/>
            <person name="Lipzen A."/>
            <person name="Yoshinaga Y."/>
            <person name="Schmutz J."/>
            <person name="Saski C."/>
            <person name="Vermerris W."/>
            <person name="Kresovich S."/>
        </authorList>
    </citation>
    <scope>NUCLEOTIDE SEQUENCE</scope>
</reference>
<organism evidence="3 4">
    <name type="scientific">Sorghum bicolor</name>
    <name type="common">Sorghum</name>
    <name type="synonym">Sorghum vulgare</name>
    <dbReference type="NCBI Taxonomy" id="4558"/>
    <lineage>
        <taxon>Eukaryota</taxon>
        <taxon>Viridiplantae</taxon>
        <taxon>Streptophyta</taxon>
        <taxon>Embryophyta</taxon>
        <taxon>Tracheophyta</taxon>
        <taxon>Spermatophyta</taxon>
        <taxon>Magnoliopsida</taxon>
        <taxon>Liliopsida</taxon>
        <taxon>Poales</taxon>
        <taxon>Poaceae</taxon>
        <taxon>PACMAD clade</taxon>
        <taxon>Panicoideae</taxon>
        <taxon>Andropogonodae</taxon>
        <taxon>Andropogoneae</taxon>
        <taxon>Sorghinae</taxon>
        <taxon>Sorghum</taxon>
    </lineage>
</organism>
<dbReference type="Proteomes" id="UP000807115">
    <property type="component" value="Chromosome 1"/>
</dbReference>
<name>A0A921S0R7_SORBI</name>
<dbReference type="PANTHER" id="PTHR33881">
    <property type="entry name" value="NEUROGENIC LOCUS NOTCH-LIKE PROTEIN"/>
    <property type="match status" value="1"/>
</dbReference>
<gene>
    <name evidence="3" type="ORF">BDA96_01G258400</name>
</gene>
<keyword evidence="1" id="KW-0732">Signal</keyword>
<dbReference type="InterPro" id="IPR000742">
    <property type="entry name" value="EGF"/>
</dbReference>
<feature type="chain" id="PRO_5037962421" description="EGF-like domain-containing protein" evidence="1">
    <location>
        <begin position="32"/>
        <end position="204"/>
    </location>
</feature>
<feature type="domain" description="EGF-like" evidence="2">
    <location>
        <begin position="115"/>
        <end position="158"/>
    </location>
</feature>
<evidence type="ECO:0000256" key="1">
    <source>
        <dbReference type="SAM" id="SignalP"/>
    </source>
</evidence>
<accession>A0A921S0R7</accession>
<protein>
    <recommendedName>
        <fullName evidence="2">EGF-like domain-containing protein</fullName>
    </recommendedName>
</protein>
<sequence>MVLVASSRSPGGVVLLLAAALLLVCTATGVASDSSTICDTAKCGKGTCSEVPGIIPLLTSSYKCTCDPGWEQPTLLNLTAPPFAPCIIPNCTFDSSCYNFSFLFTPPKGISFTDPCLVVNCGSGDCKKGDGLSYTCECHPGSSNLLNLNMLPCMKNCSFGEDCSKLGINPQGAPSSTSSTIAPLPGSALWWRLLQQLLAILLLV</sequence>